<keyword evidence="4" id="KW-0378">Hydrolase</keyword>
<organism evidence="11 12">
    <name type="scientific">Persicirhabdus sediminis</name>
    <dbReference type="NCBI Taxonomy" id="454144"/>
    <lineage>
        <taxon>Bacteria</taxon>
        <taxon>Pseudomonadati</taxon>
        <taxon>Verrucomicrobiota</taxon>
        <taxon>Verrucomicrobiia</taxon>
        <taxon>Verrucomicrobiales</taxon>
        <taxon>Verrucomicrobiaceae</taxon>
        <taxon>Persicirhabdus</taxon>
    </lineage>
</organism>
<dbReference type="RefSeq" id="WP_200310905.1">
    <property type="nucleotide sequence ID" value="NZ_JAENIM010000034.1"/>
</dbReference>
<reference evidence="11" key="1">
    <citation type="submission" date="2021-01" db="EMBL/GenBank/DDBJ databases">
        <title>Modified the classification status of verrucomicrobia.</title>
        <authorList>
            <person name="Feng X."/>
        </authorList>
    </citation>
    <scope>NUCLEOTIDE SEQUENCE</scope>
    <source>
        <strain evidence="11">_KCTC 22039</strain>
    </source>
</reference>
<dbReference type="Gene3D" id="3.10.310.30">
    <property type="match status" value="1"/>
</dbReference>
<evidence type="ECO:0000259" key="9">
    <source>
        <dbReference type="Pfam" id="PF02272"/>
    </source>
</evidence>
<sequence>MSQHPTEWILKESPDVPRSSTNPLPDILCKLLAQRGVADEKEIEHFLRPRLRELSDPFLLPNMQAAVDRIFTAIDEQQRVCVYGDYDVDGITSVTLLIKALKAYGLEARPFIPHRGPEGYGLNEASLKRCMSEGEPPELMITVDCGTASHVEIAQLNEKGIDTIVVDHHELPIAGEPNCVAVVNPKCGDDYHYLCAAGVVFKLIHAMLKTRQLQHYDLKEDLDLVAMATISDIVPLIEENRLIVRHGLRRLANTRHIGIAALKKVAQLPKVPTSSDVGFRMGPRINAAGRMDRPEDALAMLMSEDELEAESLADQLNAHNIRRQKHELEIHNQAIEAMEDLDDPECPVIVLASRQWHPGVVGIVASRLMRRYHKPCFVISVDQEGIGKGSGRSIEGVSLVDAINNSRPLLLAGGGHEMAAGISINEDQIETFRQQFAEYVIEHVPEHQRRPKLTVDAELPFQILSLAFLESYELLQPFGCANPQPVFMSSNVWLAEPPRKLKNNHLKLSLKQGDFFHEAMYFGGANFDIPEGPLDIAFTINRNFFRGRTSLQLIIQDIRQHQAKTN</sequence>
<feature type="coiled-coil region" evidence="6">
    <location>
        <begin position="309"/>
        <end position="341"/>
    </location>
</feature>
<dbReference type="GO" id="GO:0006281">
    <property type="term" value="P:DNA repair"/>
    <property type="evidence" value="ECO:0007669"/>
    <property type="project" value="InterPro"/>
</dbReference>
<keyword evidence="6" id="KW-0175">Coiled coil</keyword>
<dbReference type="InterPro" id="IPR051673">
    <property type="entry name" value="SSDNA_exonuclease_RecJ"/>
</dbReference>
<dbReference type="InterPro" id="IPR003156">
    <property type="entry name" value="DHHA1_dom"/>
</dbReference>
<dbReference type="GO" id="GO:0008409">
    <property type="term" value="F:5'-3' exonuclease activity"/>
    <property type="evidence" value="ECO:0007669"/>
    <property type="project" value="InterPro"/>
</dbReference>
<evidence type="ECO:0000256" key="5">
    <source>
        <dbReference type="ARBA" id="ARBA00022839"/>
    </source>
</evidence>
<feature type="domain" description="RecJ OB" evidence="10">
    <location>
        <begin position="455"/>
        <end position="557"/>
    </location>
</feature>
<dbReference type="GO" id="GO:0003676">
    <property type="term" value="F:nucleic acid binding"/>
    <property type="evidence" value="ECO:0007669"/>
    <property type="project" value="InterPro"/>
</dbReference>
<dbReference type="Pfam" id="PF01368">
    <property type="entry name" value="DHH"/>
    <property type="match status" value="1"/>
</dbReference>
<evidence type="ECO:0000256" key="4">
    <source>
        <dbReference type="ARBA" id="ARBA00022801"/>
    </source>
</evidence>
<evidence type="ECO:0000256" key="2">
    <source>
        <dbReference type="ARBA" id="ARBA00019841"/>
    </source>
</evidence>
<comment type="similarity">
    <text evidence="1">Belongs to the RecJ family.</text>
</comment>
<evidence type="ECO:0000313" key="11">
    <source>
        <dbReference type="EMBL" id="MBK1790884.1"/>
    </source>
</evidence>
<evidence type="ECO:0000259" key="10">
    <source>
        <dbReference type="Pfam" id="PF17768"/>
    </source>
</evidence>
<dbReference type="NCBIfam" id="TIGR00644">
    <property type="entry name" value="recJ"/>
    <property type="match status" value="1"/>
</dbReference>
<evidence type="ECO:0000313" key="12">
    <source>
        <dbReference type="Proteomes" id="UP000624703"/>
    </source>
</evidence>
<feature type="region of interest" description="Disordered" evidence="7">
    <location>
        <begin position="1"/>
        <end position="21"/>
    </location>
</feature>
<comment type="caution">
    <text evidence="11">The sequence shown here is derived from an EMBL/GenBank/DDBJ whole genome shotgun (WGS) entry which is preliminary data.</text>
</comment>
<dbReference type="AlphaFoldDB" id="A0A8J7MC30"/>
<evidence type="ECO:0000256" key="6">
    <source>
        <dbReference type="SAM" id="Coils"/>
    </source>
</evidence>
<dbReference type="InterPro" id="IPR004610">
    <property type="entry name" value="RecJ"/>
</dbReference>
<evidence type="ECO:0000259" key="8">
    <source>
        <dbReference type="Pfam" id="PF01368"/>
    </source>
</evidence>
<protein>
    <recommendedName>
        <fullName evidence="2">Single-stranded-DNA-specific exonuclease RecJ</fullName>
    </recommendedName>
</protein>
<dbReference type="GO" id="GO:0006310">
    <property type="term" value="P:DNA recombination"/>
    <property type="evidence" value="ECO:0007669"/>
    <property type="project" value="InterPro"/>
</dbReference>
<dbReference type="PANTHER" id="PTHR30255">
    <property type="entry name" value="SINGLE-STRANDED-DNA-SPECIFIC EXONUCLEASE RECJ"/>
    <property type="match status" value="1"/>
</dbReference>
<accession>A0A8J7MC30</accession>
<name>A0A8J7MC30_9BACT</name>
<evidence type="ECO:0000256" key="1">
    <source>
        <dbReference type="ARBA" id="ARBA00005915"/>
    </source>
</evidence>
<evidence type="ECO:0000256" key="3">
    <source>
        <dbReference type="ARBA" id="ARBA00022722"/>
    </source>
</evidence>
<feature type="domain" description="DDH" evidence="8">
    <location>
        <begin position="79"/>
        <end position="229"/>
    </location>
</feature>
<dbReference type="Gene3D" id="3.90.1640.30">
    <property type="match status" value="1"/>
</dbReference>
<dbReference type="InterPro" id="IPR001667">
    <property type="entry name" value="DDH_dom"/>
</dbReference>
<dbReference type="Pfam" id="PF02272">
    <property type="entry name" value="DHHA1"/>
    <property type="match status" value="1"/>
</dbReference>
<proteinExistence type="inferred from homology"/>
<evidence type="ECO:0000256" key="7">
    <source>
        <dbReference type="SAM" id="MobiDB-lite"/>
    </source>
</evidence>
<dbReference type="Proteomes" id="UP000624703">
    <property type="component" value="Unassembled WGS sequence"/>
</dbReference>
<dbReference type="EMBL" id="JAENIM010000034">
    <property type="protein sequence ID" value="MBK1790884.1"/>
    <property type="molecule type" value="Genomic_DNA"/>
</dbReference>
<dbReference type="InterPro" id="IPR038763">
    <property type="entry name" value="DHH_sf"/>
</dbReference>
<keyword evidence="12" id="KW-1185">Reference proteome</keyword>
<feature type="domain" description="DHHA1" evidence="9">
    <location>
        <begin position="348"/>
        <end position="440"/>
    </location>
</feature>
<dbReference type="InterPro" id="IPR041122">
    <property type="entry name" value="RecJ_OB"/>
</dbReference>
<dbReference type="SUPFAM" id="SSF64182">
    <property type="entry name" value="DHH phosphoesterases"/>
    <property type="match status" value="1"/>
</dbReference>
<dbReference type="Pfam" id="PF17768">
    <property type="entry name" value="RecJ_OB"/>
    <property type="match status" value="1"/>
</dbReference>
<gene>
    <name evidence="11" type="primary">recJ</name>
    <name evidence="11" type="ORF">JIN82_06910</name>
</gene>
<keyword evidence="3" id="KW-0540">Nuclease</keyword>
<keyword evidence="5 11" id="KW-0269">Exonuclease</keyword>
<dbReference type="PANTHER" id="PTHR30255:SF2">
    <property type="entry name" value="SINGLE-STRANDED-DNA-SPECIFIC EXONUCLEASE RECJ"/>
    <property type="match status" value="1"/>
</dbReference>